<dbReference type="FunFam" id="3.30.930.10:FF:000033">
    <property type="entry name" value="Phenylalanine--tRNA ligase alpha subunit"/>
    <property type="match status" value="1"/>
</dbReference>
<evidence type="ECO:0000256" key="3">
    <source>
        <dbReference type="ARBA" id="ARBA00006703"/>
    </source>
</evidence>
<dbReference type="NCBIfam" id="TIGR00468">
    <property type="entry name" value="pheS"/>
    <property type="match status" value="1"/>
</dbReference>
<dbReference type="Proteomes" id="UP000238479">
    <property type="component" value="Chromosome 7"/>
</dbReference>
<keyword evidence="11" id="KW-0460">Magnesium</keyword>
<comment type="subcellular location">
    <subcellularLocation>
        <location evidence="2">Cytoplasm</location>
    </subcellularLocation>
</comment>
<keyword evidence="10" id="KW-0067">ATP-binding</keyword>
<dbReference type="Gene3D" id="3.30.930.10">
    <property type="entry name" value="Bira Bifunctional Protein, Domain 2"/>
    <property type="match status" value="1"/>
</dbReference>
<dbReference type="Gramene" id="PRQ18302">
    <property type="protein sequence ID" value="PRQ18302"/>
    <property type="gene ID" value="RchiOBHm_Chr7g0204471"/>
</dbReference>
<comment type="cofactor">
    <cofactor evidence="1">
        <name>Mg(2+)</name>
        <dbReference type="ChEBI" id="CHEBI:18420"/>
    </cofactor>
</comment>
<evidence type="ECO:0000256" key="4">
    <source>
        <dbReference type="ARBA" id="ARBA00011209"/>
    </source>
</evidence>
<comment type="catalytic activity">
    <reaction evidence="15">
        <text>tRNA(Phe) + L-phenylalanine + ATP = L-phenylalanyl-tRNA(Phe) + AMP + diphosphate + H(+)</text>
        <dbReference type="Rhea" id="RHEA:19413"/>
        <dbReference type="Rhea" id="RHEA-COMP:9668"/>
        <dbReference type="Rhea" id="RHEA-COMP:9699"/>
        <dbReference type="ChEBI" id="CHEBI:15378"/>
        <dbReference type="ChEBI" id="CHEBI:30616"/>
        <dbReference type="ChEBI" id="CHEBI:33019"/>
        <dbReference type="ChEBI" id="CHEBI:58095"/>
        <dbReference type="ChEBI" id="CHEBI:78442"/>
        <dbReference type="ChEBI" id="CHEBI:78531"/>
        <dbReference type="ChEBI" id="CHEBI:456215"/>
        <dbReference type="EC" id="6.1.1.20"/>
    </reaction>
</comment>
<dbReference type="EMBL" id="PDCK01000045">
    <property type="protein sequence ID" value="PRQ18302.1"/>
    <property type="molecule type" value="Genomic_DNA"/>
</dbReference>
<evidence type="ECO:0000256" key="5">
    <source>
        <dbReference type="ARBA" id="ARBA00012814"/>
    </source>
</evidence>
<dbReference type="Gene3D" id="1.10.10.2330">
    <property type="match status" value="1"/>
</dbReference>
<organism evidence="17 18">
    <name type="scientific">Rosa chinensis</name>
    <name type="common">China rose</name>
    <dbReference type="NCBI Taxonomy" id="74649"/>
    <lineage>
        <taxon>Eukaryota</taxon>
        <taxon>Viridiplantae</taxon>
        <taxon>Streptophyta</taxon>
        <taxon>Embryophyta</taxon>
        <taxon>Tracheophyta</taxon>
        <taxon>Spermatophyta</taxon>
        <taxon>Magnoliopsida</taxon>
        <taxon>eudicotyledons</taxon>
        <taxon>Gunneridae</taxon>
        <taxon>Pentapetalae</taxon>
        <taxon>rosids</taxon>
        <taxon>fabids</taxon>
        <taxon>Rosales</taxon>
        <taxon>Rosaceae</taxon>
        <taxon>Rosoideae</taxon>
        <taxon>Rosoideae incertae sedis</taxon>
        <taxon>Rosa</taxon>
    </lineage>
</organism>
<keyword evidence="6" id="KW-0963">Cytoplasm</keyword>
<evidence type="ECO:0000256" key="11">
    <source>
        <dbReference type="ARBA" id="ARBA00022842"/>
    </source>
</evidence>
<evidence type="ECO:0000256" key="2">
    <source>
        <dbReference type="ARBA" id="ARBA00004496"/>
    </source>
</evidence>
<gene>
    <name evidence="17" type="ORF">RchiOBHm_Chr7g0204471</name>
</gene>
<dbReference type="PANTHER" id="PTHR11538:SF40">
    <property type="entry name" value="PHENYLALANINE--TRNA LIGASE ALPHA SUBUNIT"/>
    <property type="match status" value="1"/>
</dbReference>
<dbReference type="CDD" id="cd00496">
    <property type="entry name" value="PheRS_alpha_core"/>
    <property type="match status" value="1"/>
</dbReference>
<evidence type="ECO:0000259" key="16">
    <source>
        <dbReference type="PROSITE" id="PS50862"/>
    </source>
</evidence>
<evidence type="ECO:0000256" key="6">
    <source>
        <dbReference type="ARBA" id="ARBA00022490"/>
    </source>
</evidence>
<feature type="domain" description="Aminoacyl-transfer RNA synthetases class-II family profile" evidence="16">
    <location>
        <begin position="237"/>
        <end position="502"/>
    </location>
</feature>
<dbReference type="Gene3D" id="3.30.1370.240">
    <property type="match status" value="1"/>
</dbReference>
<keyword evidence="13" id="KW-0030">Aminoacyl-tRNA synthetase</keyword>
<dbReference type="InterPro" id="IPR006195">
    <property type="entry name" value="aa-tRNA-synth_II"/>
</dbReference>
<dbReference type="OrthoDB" id="238316at2759"/>
<evidence type="ECO:0000256" key="9">
    <source>
        <dbReference type="ARBA" id="ARBA00022741"/>
    </source>
</evidence>
<accession>A0A2P6P8Q7</accession>
<keyword evidence="8" id="KW-0479">Metal-binding</keyword>
<evidence type="ECO:0000256" key="12">
    <source>
        <dbReference type="ARBA" id="ARBA00022917"/>
    </source>
</evidence>
<dbReference type="InterPro" id="IPR004529">
    <property type="entry name" value="Phe-tRNA-synth_IIc_asu"/>
</dbReference>
<dbReference type="GO" id="GO:0000049">
    <property type="term" value="F:tRNA binding"/>
    <property type="evidence" value="ECO:0007669"/>
    <property type="project" value="InterPro"/>
</dbReference>
<protein>
    <recommendedName>
        <fullName evidence="5">phenylalanine--tRNA ligase</fullName>
        <ecNumber evidence="5">6.1.1.20</ecNumber>
    </recommendedName>
    <alternativeName>
        <fullName evidence="14">Phenylalanyl-tRNA synthetase alpha subunit</fullName>
    </alternativeName>
</protein>
<dbReference type="InterPro" id="IPR045864">
    <property type="entry name" value="aa-tRNA-synth_II/BPL/LPL"/>
</dbReference>
<comment type="subunit">
    <text evidence="4">Tetramer of two alpha and two beta subunits.</text>
</comment>
<dbReference type="PROSITE" id="PS50862">
    <property type="entry name" value="AA_TRNA_LIGASE_II"/>
    <property type="match status" value="1"/>
</dbReference>
<evidence type="ECO:0000256" key="10">
    <source>
        <dbReference type="ARBA" id="ARBA00022840"/>
    </source>
</evidence>
<dbReference type="GO" id="GO:0046872">
    <property type="term" value="F:metal ion binding"/>
    <property type="evidence" value="ECO:0007669"/>
    <property type="project" value="UniProtKB-KW"/>
</dbReference>
<dbReference type="EC" id="6.1.1.20" evidence="5"/>
<dbReference type="STRING" id="74649.A0A2P6P8Q7"/>
<dbReference type="AlphaFoldDB" id="A0A2P6P8Q7"/>
<dbReference type="Pfam" id="PF01409">
    <property type="entry name" value="tRNA-synt_2d"/>
    <property type="match status" value="1"/>
</dbReference>
<sequence length="513" mass="59236">MAADQHPRKEILEKAILGYLENNNDISNLEQFAEQLAAENKSEINHNDIDSAIKSLRGFGYIETHDIRKESWVLTEEGKGYAAAGSPEVQVFLAIPAEGITQVALKKKLDESVFQRGFGRAANNEWVEISKKLITRKVQHVDDKVRELLMKIHANEAVDQAEIEALKKRELIQKQTQKGYSPVKKGPNYAPVRKKFVTDLTRESLQNGDWKELEFKEFNLNAQGMPSKFGALHPLLKVRKQVKDIFIQMGYEEMATNNYIESSFWNFDALFQPQQHPARDSHDTFFLRTPSTTKELPEDYVERVKRVHESGGYESRGYGCNWKREEAEKNLLRTHTTAVSSRILYLLAKEAQQPPFAPKKYFSIDRVFRNESVDRTHLAEFHQIEGWICDRGLTLGNLMGVLEDFFKRLGMSKLKFKPAYNPYTEPSMEIFGYHKGFRKWVEIGNSGMFRPEMLRPMGFPEDVEVIAWGLSLERPAMILYEIDNIREMFGHQVDLGFIKRNPICRLGLSHNIE</sequence>
<dbReference type="Gene3D" id="1.10.10.2320">
    <property type="match status" value="1"/>
</dbReference>
<dbReference type="GO" id="GO:0004826">
    <property type="term" value="F:phenylalanine-tRNA ligase activity"/>
    <property type="evidence" value="ECO:0007669"/>
    <property type="project" value="UniProtKB-EC"/>
</dbReference>
<comment type="caution">
    <text evidence="17">The sequence shown here is derived from an EMBL/GenBank/DDBJ whole genome shotgun (WGS) entry which is preliminary data.</text>
</comment>
<keyword evidence="18" id="KW-1185">Reference proteome</keyword>
<evidence type="ECO:0000313" key="18">
    <source>
        <dbReference type="Proteomes" id="UP000238479"/>
    </source>
</evidence>
<evidence type="ECO:0000256" key="7">
    <source>
        <dbReference type="ARBA" id="ARBA00022598"/>
    </source>
</evidence>
<keyword evidence="12" id="KW-0648">Protein biosynthesis</keyword>
<dbReference type="PANTHER" id="PTHR11538">
    <property type="entry name" value="PHENYLALANYL-TRNA SYNTHETASE"/>
    <property type="match status" value="1"/>
</dbReference>
<dbReference type="Pfam" id="PF18553">
    <property type="entry name" value="PheRS_DBD3"/>
    <property type="match status" value="1"/>
</dbReference>
<evidence type="ECO:0000256" key="8">
    <source>
        <dbReference type="ARBA" id="ARBA00022723"/>
    </source>
</evidence>
<dbReference type="SUPFAM" id="SSF55681">
    <property type="entry name" value="Class II aaRS and biotin synthetases"/>
    <property type="match status" value="1"/>
</dbReference>
<dbReference type="GO" id="GO:0005829">
    <property type="term" value="C:cytosol"/>
    <property type="evidence" value="ECO:0007669"/>
    <property type="project" value="TreeGrafter"/>
</dbReference>
<keyword evidence="9" id="KW-0547">Nucleotide-binding</keyword>
<proteinExistence type="inferred from homology"/>
<dbReference type="InterPro" id="IPR040725">
    <property type="entry name" value="PheRS_DBD3"/>
</dbReference>
<dbReference type="OMA" id="CMRAKWI"/>
<name>A0A2P6P8Q7_ROSCH</name>
<dbReference type="InterPro" id="IPR002319">
    <property type="entry name" value="Phenylalanyl-tRNA_Synthase"/>
</dbReference>
<reference evidence="17 18" key="1">
    <citation type="journal article" date="2018" name="Nat. Genet.">
        <title>The Rosa genome provides new insights in the design of modern roses.</title>
        <authorList>
            <person name="Bendahmane M."/>
        </authorList>
    </citation>
    <scope>NUCLEOTIDE SEQUENCE [LARGE SCALE GENOMIC DNA]</scope>
    <source>
        <strain evidence="18">cv. Old Blush</strain>
    </source>
</reference>
<evidence type="ECO:0000313" key="17">
    <source>
        <dbReference type="EMBL" id="PRQ18302.1"/>
    </source>
</evidence>
<comment type="similarity">
    <text evidence="3">Belongs to the class-II aminoacyl-tRNA synthetase family. Phe-tRNA synthetase alpha subunit type 2 subfamily.</text>
</comment>
<dbReference type="NCBIfam" id="NF003210">
    <property type="entry name" value="PRK04172.1"/>
    <property type="match status" value="1"/>
</dbReference>
<evidence type="ECO:0000256" key="15">
    <source>
        <dbReference type="ARBA" id="ARBA00049255"/>
    </source>
</evidence>
<dbReference type="GO" id="GO:0006432">
    <property type="term" value="P:phenylalanyl-tRNA aminoacylation"/>
    <property type="evidence" value="ECO:0007669"/>
    <property type="project" value="InterPro"/>
</dbReference>
<keyword evidence="7 17" id="KW-0436">Ligase</keyword>
<evidence type="ECO:0000256" key="14">
    <source>
        <dbReference type="ARBA" id="ARBA00030612"/>
    </source>
</evidence>
<evidence type="ECO:0000256" key="1">
    <source>
        <dbReference type="ARBA" id="ARBA00001946"/>
    </source>
</evidence>
<dbReference type="GO" id="GO:0005524">
    <property type="term" value="F:ATP binding"/>
    <property type="evidence" value="ECO:0007669"/>
    <property type="project" value="UniProtKB-KW"/>
</dbReference>
<dbReference type="GO" id="GO:0009328">
    <property type="term" value="C:phenylalanine-tRNA ligase complex"/>
    <property type="evidence" value="ECO:0007669"/>
    <property type="project" value="TreeGrafter"/>
</dbReference>
<evidence type="ECO:0000256" key="13">
    <source>
        <dbReference type="ARBA" id="ARBA00023146"/>
    </source>
</evidence>